<name>A0AA42DJJ6_9FIRM</name>
<dbReference type="EMBL" id="JAQIFT010000007">
    <property type="protein sequence ID" value="MDA3730060.1"/>
    <property type="molecule type" value="Genomic_DNA"/>
</dbReference>
<proteinExistence type="predicted"/>
<keyword evidence="3" id="KW-1185">Reference proteome</keyword>
<organism evidence="2 3">
    <name type="scientific">Holtiella tumoricola</name>
    <dbReference type="NCBI Taxonomy" id="3018743"/>
    <lineage>
        <taxon>Bacteria</taxon>
        <taxon>Bacillati</taxon>
        <taxon>Bacillota</taxon>
        <taxon>Clostridia</taxon>
        <taxon>Lachnospirales</taxon>
        <taxon>Cellulosilyticaceae</taxon>
        <taxon>Holtiella</taxon>
    </lineage>
</organism>
<sequence length="56" mass="6218">MAGNTGQNHRDGAVKGRSQTYNPKTDSWVKRDTSTGRFMDGKTSSNTPFKGVRKEK</sequence>
<evidence type="ECO:0000313" key="3">
    <source>
        <dbReference type="Proteomes" id="UP001169242"/>
    </source>
</evidence>
<feature type="region of interest" description="Disordered" evidence="1">
    <location>
        <begin position="1"/>
        <end position="56"/>
    </location>
</feature>
<accession>A0AA42DJJ6</accession>
<reference evidence="2" key="1">
    <citation type="journal article" date="2023" name="Int. J. Syst. Evol. Microbiol.">
        <title>&lt;i&gt;Holtiella tumoricola&lt;/i&gt; gen. nov. sp. nov., isolated from a human clinical sample.</title>
        <authorList>
            <person name="Allen-Vercoe E."/>
            <person name="Daigneault M.C."/>
            <person name="Vancuren S.J."/>
            <person name="Cochrane K."/>
            <person name="O'Neal L.L."/>
            <person name="Sankaranarayanan K."/>
            <person name="Lawson P.A."/>
        </authorList>
    </citation>
    <scope>NUCLEOTIDE SEQUENCE</scope>
    <source>
        <strain evidence="2">CC70A</strain>
    </source>
</reference>
<evidence type="ECO:0000256" key="1">
    <source>
        <dbReference type="SAM" id="MobiDB-lite"/>
    </source>
</evidence>
<evidence type="ECO:0000313" key="2">
    <source>
        <dbReference type="EMBL" id="MDA3730060.1"/>
    </source>
</evidence>
<dbReference type="Proteomes" id="UP001169242">
    <property type="component" value="Unassembled WGS sequence"/>
</dbReference>
<comment type="caution">
    <text evidence="2">The sequence shown here is derived from an EMBL/GenBank/DDBJ whole genome shotgun (WGS) entry which is preliminary data.</text>
</comment>
<dbReference type="AlphaFoldDB" id="A0AA42DJJ6"/>
<protein>
    <submittedName>
        <fullName evidence="2">Uncharacterized protein</fullName>
    </submittedName>
</protein>
<gene>
    <name evidence="2" type="ORF">PBV87_00845</name>
</gene>
<dbReference type="RefSeq" id="WP_271010801.1">
    <property type="nucleotide sequence ID" value="NZ_JAQIFT010000007.1"/>
</dbReference>